<keyword evidence="4 9" id="KW-0812">Transmembrane</keyword>
<protein>
    <submittedName>
        <fullName evidence="11">Blast:Glutamate receptor ionotropic, delta-1</fullName>
    </submittedName>
</protein>
<feature type="transmembrane region" description="Helical" evidence="9">
    <location>
        <begin position="362"/>
        <end position="381"/>
    </location>
</feature>
<dbReference type="OMA" id="MYSIWRS"/>
<keyword evidence="6 9" id="KW-0472">Membrane</keyword>
<feature type="transmembrane region" description="Helical" evidence="9">
    <location>
        <begin position="428"/>
        <end position="452"/>
    </location>
</feature>
<dbReference type="Proteomes" id="UP000268350">
    <property type="component" value="Unassembled WGS sequence"/>
</dbReference>
<dbReference type="GO" id="GO:0015276">
    <property type="term" value="F:ligand-gated monoatomic ion channel activity"/>
    <property type="evidence" value="ECO:0007669"/>
    <property type="project" value="InterPro"/>
</dbReference>
<dbReference type="Gene3D" id="1.10.287.70">
    <property type="match status" value="1"/>
</dbReference>
<keyword evidence="3" id="KW-1003">Cell membrane</keyword>
<comment type="subcellular location">
    <subcellularLocation>
        <location evidence="1">Cell membrane</location>
        <topology evidence="1">Multi-pass membrane protein</topology>
    </subcellularLocation>
</comment>
<dbReference type="STRING" id="7266.A0A3B0J330"/>
<dbReference type="PANTHER" id="PTHR42643">
    <property type="entry name" value="IONOTROPIC RECEPTOR 20A-RELATED"/>
    <property type="match status" value="1"/>
</dbReference>
<keyword evidence="5 9" id="KW-1133">Transmembrane helix</keyword>
<evidence type="ECO:0000256" key="1">
    <source>
        <dbReference type="ARBA" id="ARBA00004651"/>
    </source>
</evidence>
<name>A0A3B0J330_DROGU</name>
<feature type="transmembrane region" description="Helical" evidence="9">
    <location>
        <begin position="625"/>
        <end position="649"/>
    </location>
</feature>
<sequence>MFKMKLLFVQQSWSLVLNSIIATYLNGSTICLFWNRNFEFQPQDFVADYASFVGIHINNLKERFDEDVVDVRPRKKQLQENNLQYDDLLLKLMISIEVTHCETFMVFGKDIARFVGAFTNASMYSIWRSLHNRFVFSHMADELNEDCYKNTFFEDQPNILFIVQTNASGTVFEMKTNKYVGTRAEKPAQLQLLDRYYVVEKRFQLNNSLFPNKLKDLQGREVVIAGFDYRPYTVIKCNTENSNTRDIGVAQVSELSKVYIDGTEARVVLNFCEKFNCTVQIDTSGADDWGTVYQNMSGDGAMGMIINHKADICIGAMYSWYEGYTYLDLSMYLVRSGITCLVPAPLRLASWNLPLQPFQANLWAAVLVYLCLETLGLVLAYRSEQVLYVSASASEGWWCCAMLGLATSFKLFISQSGNSKTTSVTVRVLLFACFLNDIIITSIYGGGLASILTIPSMSEAADTVPRLRNHRLQWAANSEAWVSAIRGSDEPLVKDLLSNFHIYSDEQLLRFAQETQVRLGFTVERLPFGHFAIGDYLVPEAIDKMVIMQEDLYYQYTVAFVPRLWPLLEQFNTLIYSWHSSGFDKYWEYRVVADNLNVQKQQQVESTMSRSQEDIGPVRLGMSNFAGIILVWVLGSTVATLVFAAELFATNLKIPDN</sequence>
<dbReference type="Pfam" id="PF00060">
    <property type="entry name" value="Lig_chan"/>
    <property type="match status" value="1"/>
</dbReference>
<proteinExistence type="inferred from homology"/>
<evidence type="ECO:0000256" key="8">
    <source>
        <dbReference type="ARBA" id="ARBA00023180"/>
    </source>
</evidence>
<evidence type="ECO:0000256" key="7">
    <source>
        <dbReference type="ARBA" id="ARBA00023170"/>
    </source>
</evidence>
<dbReference type="OrthoDB" id="8182981at2759"/>
<dbReference type="InterPro" id="IPR001320">
    <property type="entry name" value="Iontro_rcpt_C"/>
</dbReference>
<evidence type="ECO:0000256" key="9">
    <source>
        <dbReference type="SAM" id="Phobius"/>
    </source>
</evidence>
<evidence type="ECO:0000256" key="5">
    <source>
        <dbReference type="ARBA" id="ARBA00022989"/>
    </source>
</evidence>
<keyword evidence="12" id="KW-1185">Reference proteome</keyword>
<evidence type="ECO:0000259" key="10">
    <source>
        <dbReference type="Pfam" id="PF00060"/>
    </source>
</evidence>
<dbReference type="GO" id="GO:0005886">
    <property type="term" value="C:plasma membrane"/>
    <property type="evidence" value="ECO:0007669"/>
    <property type="project" value="UniProtKB-SubCell"/>
</dbReference>
<dbReference type="InterPro" id="IPR052192">
    <property type="entry name" value="Insect_Ionotropic_Sensory_Rcpt"/>
</dbReference>
<keyword evidence="8" id="KW-0325">Glycoprotein</keyword>
<comment type="similarity">
    <text evidence="2">Belongs to the glutamate-gated ion channel (TC 1.A.10.1) family.</text>
</comment>
<keyword evidence="7 11" id="KW-0675">Receptor</keyword>
<evidence type="ECO:0000313" key="12">
    <source>
        <dbReference type="Proteomes" id="UP000268350"/>
    </source>
</evidence>
<evidence type="ECO:0000313" key="11">
    <source>
        <dbReference type="EMBL" id="SPP75964.1"/>
    </source>
</evidence>
<evidence type="ECO:0000256" key="3">
    <source>
        <dbReference type="ARBA" id="ARBA00022475"/>
    </source>
</evidence>
<dbReference type="AlphaFoldDB" id="A0A3B0J330"/>
<evidence type="ECO:0000256" key="2">
    <source>
        <dbReference type="ARBA" id="ARBA00008685"/>
    </source>
</evidence>
<organism evidence="11 12">
    <name type="scientific">Drosophila guanche</name>
    <name type="common">Fruit fly</name>
    <dbReference type="NCBI Taxonomy" id="7266"/>
    <lineage>
        <taxon>Eukaryota</taxon>
        <taxon>Metazoa</taxon>
        <taxon>Ecdysozoa</taxon>
        <taxon>Arthropoda</taxon>
        <taxon>Hexapoda</taxon>
        <taxon>Insecta</taxon>
        <taxon>Pterygota</taxon>
        <taxon>Neoptera</taxon>
        <taxon>Endopterygota</taxon>
        <taxon>Diptera</taxon>
        <taxon>Brachycera</taxon>
        <taxon>Muscomorpha</taxon>
        <taxon>Ephydroidea</taxon>
        <taxon>Drosophilidae</taxon>
        <taxon>Drosophila</taxon>
        <taxon>Sophophora</taxon>
    </lineage>
</organism>
<feature type="domain" description="Ionotropic glutamate receptor C-terminal" evidence="10">
    <location>
        <begin position="360"/>
        <end position="635"/>
    </location>
</feature>
<gene>
    <name evidence="11" type="ORF">DGUA_6G003871</name>
</gene>
<dbReference type="SUPFAM" id="SSF53850">
    <property type="entry name" value="Periplasmic binding protein-like II"/>
    <property type="match status" value="1"/>
</dbReference>
<feature type="transmembrane region" description="Helical" evidence="9">
    <location>
        <begin position="393"/>
        <end position="413"/>
    </location>
</feature>
<evidence type="ECO:0000256" key="4">
    <source>
        <dbReference type="ARBA" id="ARBA00022692"/>
    </source>
</evidence>
<dbReference type="PANTHER" id="PTHR42643:SF40">
    <property type="entry name" value="IONOTROPIC RECEPTOR 41A-RELATED"/>
    <property type="match status" value="1"/>
</dbReference>
<reference evidence="12" key="1">
    <citation type="submission" date="2018-01" db="EMBL/GenBank/DDBJ databases">
        <authorList>
            <person name="Alioto T."/>
            <person name="Alioto T."/>
        </authorList>
    </citation>
    <scope>NUCLEOTIDE SEQUENCE [LARGE SCALE GENOMIC DNA]</scope>
</reference>
<dbReference type="Gene3D" id="3.40.190.10">
    <property type="entry name" value="Periplasmic binding protein-like II"/>
    <property type="match status" value="1"/>
</dbReference>
<dbReference type="EMBL" id="OUUW01000001">
    <property type="protein sequence ID" value="SPP75964.1"/>
    <property type="molecule type" value="Genomic_DNA"/>
</dbReference>
<evidence type="ECO:0000256" key="6">
    <source>
        <dbReference type="ARBA" id="ARBA00023136"/>
    </source>
</evidence>
<dbReference type="FunFam" id="3.40.190.10:FF:000312">
    <property type="entry name" value="Ionotropic receptor 41a"/>
    <property type="match status" value="1"/>
</dbReference>
<dbReference type="GO" id="GO:0050907">
    <property type="term" value="P:detection of chemical stimulus involved in sensory perception"/>
    <property type="evidence" value="ECO:0007669"/>
    <property type="project" value="UniProtKB-ARBA"/>
</dbReference>
<accession>A0A3B0J330</accession>